<dbReference type="GO" id="GO:0033961">
    <property type="term" value="F:cis-stilbene-oxide hydrolase activity"/>
    <property type="evidence" value="ECO:0007669"/>
    <property type="project" value="UniProtKB-EC"/>
</dbReference>
<dbReference type="InterPro" id="IPR000639">
    <property type="entry name" value="Epox_hydrolase-like"/>
</dbReference>
<feature type="active site" description="Proton acceptor" evidence="3">
    <location>
        <position position="356"/>
    </location>
</feature>
<proteinExistence type="inferred from homology"/>
<dbReference type="PRINTS" id="PR00412">
    <property type="entry name" value="EPOXHYDRLASE"/>
</dbReference>
<dbReference type="Proteomes" id="UP001199106">
    <property type="component" value="Unassembled WGS sequence"/>
</dbReference>
<protein>
    <submittedName>
        <fullName evidence="5">Microsomal epoxide hydrolase</fullName>
        <ecNumber evidence="5">3.3.2.9</ecNumber>
    </submittedName>
</protein>
<evidence type="ECO:0000313" key="6">
    <source>
        <dbReference type="Proteomes" id="UP001199106"/>
    </source>
</evidence>
<comment type="similarity">
    <text evidence="1">Belongs to the peptidase S33 family.</text>
</comment>
<dbReference type="InterPro" id="IPR029058">
    <property type="entry name" value="AB_hydrolase_fold"/>
</dbReference>
<dbReference type="SUPFAM" id="SSF53474">
    <property type="entry name" value="alpha/beta-Hydrolases"/>
    <property type="match status" value="1"/>
</dbReference>
<dbReference type="PANTHER" id="PTHR21661">
    <property type="entry name" value="EPOXIDE HYDROLASE 1-RELATED"/>
    <property type="match status" value="1"/>
</dbReference>
<evidence type="ECO:0000313" key="5">
    <source>
        <dbReference type="EMBL" id="KAG9188544.1"/>
    </source>
</evidence>
<evidence type="ECO:0000256" key="2">
    <source>
        <dbReference type="ARBA" id="ARBA00022801"/>
    </source>
</evidence>
<dbReference type="EC" id="3.3.2.9" evidence="5"/>
<evidence type="ECO:0000259" key="4">
    <source>
        <dbReference type="Pfam" id="PF06441"/>
    </source>
</evidence>
<dbReference type="PANTHER" id="PTHR21661:SF39">
    <property type="entry name" value="HYDROLASE, PUTATIVE (AFU_ORTHOLOGUE AFUA_3G08960)-RELATED"/>
    <property type="match status" value="1"/>
</dbReference>
<feature type="active site" description="Nucleophile" evidence="3">
    <location>
        <position position="184"/>
    </location>
</feature>
<dbReference type="AlphaFoldDB" id="A0AAD4FDM9"/>
<name>A0AAD4FDM9_9PLEO</name>
<feature type="domain" description="Epoxide hydrolase N-terminal" evidence="4">
    <location>
        <begin position="10"/>
        <end position="117"/>
    </location>
</feature>
<evidence type="ECO:0000256" key="1">
    <source>
        <dbReference type="ARBA" id="ARBA00010088"/>
    </source>
</evidence>
<dbReference type="Gene3D" id="3.40.50.1820">
    <property type="entry name" value="alpha/beta hydrolase"/>
    <property type="match status" value="1"/>
</dbReference>
<dbReference type="PIRSF" id="PIRSF001112">
    <property type="entry name" value="Epoxide_hydrolase"/>
    <property type="match status" value="1"/>
</dbReference>
<gene>
    <name evidence="5" type="ORF">G6011_02467</name>
</gene>
<feature type="active site" description="Proton donor" evidence="3">
    <location>
        <position position="304"/>
    </location>
</feature>
<accession>A0AAD4FDM9</accession>
<reference evidence="5" key="1">
    <citation type="submission" date="2021-07" db="EMBL/GenBank/DDBJ databases">
        <title>Genome Resource of American Ginseng Black Spot Pathogen Alternaria panax.</title>
        <authorList>
            <person name="Qiu C."/>
            <person name="Wang W."/>
            <person name="Liu Z."/>
        </authorList>
    </citation>
    <scope>NUCLEOTIDE SEQUENCE</scope>
    <source>
        <strain evidence="5">BNCC115425</strain>
    </source>
</reference>
<dbReference type="GO" id="GO:0097176">
    <property type="term" value="P:epoxide metabolic process"/>
    <property type="evidence" value="ECO:0007669"/>
    <property type="project" value="TreeGrafter"/>
</dbReference>
<dbReference type="EMBL" id="JAANER010000006">
    <property type="protein sequence ID" value="KAG9188544.1"/>
    <property type="molecule type" value="Genomic_DNA"/>
</dbReference>
<comment type="caution">
    <text evidence="5">The sequence shown here is derived from an EMBL/GenBank/DDBJ whole genome shotgun (WGS) entry which is preliminary data.</text>
</comment>
<dbReference type="Pfam" id="PF06441">
    <property type="entry name" value="EHN"/>
    <property type="match status" value="1"/>
</dbReference>
<dbReference type="InterPro" id="IPR010497">
    <property type="entry name" value="Epoxide_hydro_N"/>
</dbReference>
<keyword evidence="2 5" id="KW-0378">Hydrolase</keyword>
<evidence type="ECO:0000256" key="3">
    <source>
        <dbReference type="PIRSR" id="PIRSR001112-1"/>
    </source>
</evidence>
<dbReference type="InterPro" id="IPR016292">
    <property type="entry name" value="Epoxide_hydrolase"/>
</dbReference>
<organism evidence="5 6">
    <name type="scientific">Alternaria panax</name>
    <dbReference type="NCBI Taxonomy" id="48097"/>
    <lineage>
        <taxon>Eukaryota</taxon>
        <taxon>Fungi</taxon>
        <taxon>Dikarya</taxon>
        <taxon>Ascomycota</taxon>
        <taxon>Pezizomycotina</taxon>
        <taxon>Dothideomycetes</taxon>
        <taxon>Pleosporomycetidae</taxon>
        <taxon>Pleosporales</taxon>
        <taxon>Pleosporineae</taxon>
        <taxon>Pleosporaceae</taxon>
        <taxon>Alternaria</taxon>
        <taxon>Alternaria sect. Panax</taxon>
    </lineage>
</organism>
<sequence>MSYSPPDSAKPFTLNVSEQDVSEWRQLLQLSKLAPETWEGRQEDGRFGVSRKWLSDAKDYWLNKFDWRAQEKHINSFPNYKMQIEDVDLHFVALFSEKKDAIPIIFMHGWPGSFIEFLPMLTLVKEKYPTKDLPYHLIVPSLPGYTLSTVQSTEKEWKLKDSSRVLNQLMLNLGFDKYLAQGGDVGSFTSQILNMTYDSCVGMHLNMLTSLSQPDENTSMNALEKEALDRAIIWRESGTAYAQEHRTRPSTIGNVLASNPLALLAWIGEKFLHWTDEDPSLDTILTDISLYWFTESFPRSIYPYRELFRPGPRGFTQNKKPVGFSFFPYELAPGIKSILEKEVNLVFYRQHERGGHFAALERPKELLEDVEEYVSKAWKV</sequence>
<keyword evidence="6" id="KW-1185">Reference proteome</keyword>